<dbReference type="OrthoDB" id="9762027at2"/>
<dbReference type="SUPFAM" id="SSF63411">
    <property type="entry name" value="LuxS/MPP-like metallohydrolase"/>
    <property type="match status" value="4"/>
</dbReference>
<sequence>MTINLKKGDQMHGFTLVDSQFIQDANAQVHTFTHEQSGGQVIWVENDDQNRTFGIGFKTPPKDSTGVAHIVEHSVLSGSRKYPAKDPFMTMLKTSMNTFLNAMTFSDMTIYPVSSMNEEDFHNLTDVYLDAVFFPKMMTEEHIFRQEGWHKELFDVDEPIIYNGVVYNEMRGAYSDAERIIMQDVTANMHPNSTYAHESGGYPYDIPNLTFENFKQFHADHYRPDNALAYVYGDIDIDRTLRQINGDFFSEFSTINHEKIQFDLPKTAEGHREYQAFYDADERKTSEQDSYLTYMTHVGTSTDLTDNYVANILSDALIEAEAAPIRLALIEAGLAEEVEAMGSDGYYLDFGLVLKQFNPENKDKALAVIKATLNDLVANGINRDLLEGVINTREFAARQAGGAMKGITYEIQMTMAWRYDMSPTEVLHFSKYFDDLRAKLDTDFYERWIQDNLLDAATSLVGIYQPKVGLFKAQDEQLTAQLAAEKAAMTDQDIQALIEENQALRNYQDTPDTEEARQTLPKLAISDVPRTTQAIAEEVLTGQQGVPVLFHEQDASGIRYVQMAYRLDHITAEDLPYVNYLAILLGLLDTENYDYRQMDIEMMKATAGISMRPKVFIREGSKDDYVPVLVASFAAIGDHSARGFELLQDTMTFTDFSDKARILNVLQRTKFNMSQSYEGAGHRVAISRLRSFYSQAAKYEDVIAGLTFYDHMTDLIENFSTKADAFIEKLREVNGKIWDPRMLTVSLTADGVDQSALLDQVNHFIDQAKPADSVEPVNVQFDLVGNHYHEAIQTNGNVQYVSVGGPVSVEDYNGRYVVFANILSKDYLHENIRAKGGAYGAGLSLTAAGDVTTYSYRDPNVDKTVAVYQNLPAFLENPGLSQDDLEQLIIGSMTSFHYPLIPASVNNLMVTRHFRGMTKDMVDARLSQALDTKVADLIAFKAQIQTALDADNLVVFGNKQKIEESKQVFNHKRTI</sequence>
<dbReference type="Pfam" id="PF08367">
    <property type="entry name" value="M16C_assoc"/>
    <property type="match status" value="1"/>
</dbReference>
<organism evidence="2 3">
    <name type="scientific">Aerococcus viridans</name>
    <dbReference type="NCBI Taxonomy" id="1377"/>
    <lineage>
        <taxon>Bacteria</taxon>
        <taxon>Bacillati</taxon>
        <taxon>Bacillota</taxon>
        <taxon>Bacilli</taxon>
        <taxon>Lactobacillales</taxon>
        <taxon>Aerococcaceae</taxon>
        <taxon>Aerococcus</taxon>
    </lineage>
</organism>
<dbReference type="Proteomes" id="UP000235701">
    <property type="component" value="Unassembled WGS sequence"/>
</dbReference>
<name>A0A2N6UE20_9LACT</name>
<dbReference type="PANTHER" id="PTHR43016:SF13">
    <property type="entry name" value="PRESEQUENCE PROTEASE, MITOCHONDRIAL"/>
    <property type="match status" value="1"/>
</dbReference>
<accession>A0A2N6UE20</accession>
<comment type="caution">
    <text evidence="2">The sequence shown here is derived from an EMBL/GenBank/DDBJ whole genome shotgun (WGS) entry which is preliminary data.</text>
</comment>
<dbReference type="GO" id="GO:0046872">
    <property type="term" value="F:metal ion binding"/>
    <property type="evidence" value="ECO:0007669"/>
    <property type="project" value="InterPro"/>
</dbReference>
<dbReference type="Pfam" id="PF05193">
    <property type="entry name" value="Peptidase_M16_C"/>
    <property type="match status" value="1"/>
</dbReference>
<dbReference type="InterPro" id="IPR013578">
    <property type="entry name" value="Peptidase_M16C_assoc"/>
</dbReference>
<dbReference type="InterPro" id="IPR055130">
    <property type="entry name" value="PreP_C"/>
</dbReference>
<protein>
    <submittedName>
        <fullName evidence="2">Peptidase M16</fullName>
    </submittedName>
</protein>
<dbReference type="InterPro" id="IPR011765">
    <property type="entry name" value="Pept_M16_N"/>
</dbReference>
<dbReference type="Pfam" id="PF22516">
    <property type="entry name" value="PreP_C"/>
    <property type="match status" value="1"/>
</dbReference>
<reference evidence="2 3" key="1">
    <citation type="submission" date="2017-09" db="EMBL/GenBank/DDBJ databases">
        <title>Bacterial strain isolated from the female urinary microbiota.</title>
        <authorList>
            <person name="Thomas-White K."/>
            <person name="Kumar N."/>
            <person name="Forster S."/>
            <person name="Putonti C."/>
            <person name="Lawley T."/>
            <person name="Wolfe A.J."/>
        </authorList>
    </citation>
    <scope>NUCLEOTIDE SEQUENCE [LARGE SCALE GENOMIC DNA]</scope>
    <source>
        <strain evidence="2 3">UMB0240</strain>
    </source>
</reference>
<dbReference type="AlphaFoldDB" id="A0A2N6UE20"/>
<feature type="domain" description="Peptidase M16C associated" evidence="1">
    <location>
        <begin position="464"/>
        <end position="715"/>
    </location>
</feature>
<evidence type="ECO:0000313" key="3">
    <source>
        <dbReference type="Proteomes" id="UP000235701"/>
    </source>
</evidence>
<keyword evidence="3" id="KW-1185">Reference proteome</keyword>
<dbReference type="Pfam" id="PF00675">
    <property type="entry name" value="Peptidase_M16"/>
    <property type="match status" value="1"/>
</dbReference>
<proteinExistence type="predicted"/>
<dbReference type="FunFam" id="3.30.830.10:FF:000034">
    <property type="entry name" value="presequence protease 1, chloroplastic/mitochondrial"/>
    <property type="match status" value="1"/>
</dbReference>
<dbReference type="PANTHER" id="PTHR43016">
    <property type="entry name" value="PRESEQUENCE PROTEASE"/>
    <property type="match status" value="1"/>
</dbReference>
<dbReference type="InterPro" id="IPR011249">
    <property type="entry name" value="Metalloenz_LuxS/M16"/>
</dbReference>
<evidence type="ECO:0000259" key="1">
    <source>
        <dbReference type="SMART" id="SM01264"/>
    </source>
</evidence>
<dbReference type="GO" id="GO:0016485">
    <property type="term" value="P:protein processing"/>
    <property type="evidence" value="ECO:0007669"/>
    <property type="project" value="TreeGrafter"/>
</dbReference>
<dbReference type="RefSeq" id="WP_102199145.1">
    <property type="nucleotide sequence ID" value="NZ_PNHQ01000009.1"/>
</dbReference>
<dbReference type="Gene3D" id="3.30.830.10">
    <property type="entry name" value="Metalloenzyme, LuxS/M16 peptidase-like"/>
    <property type="match status" value="4"/>
</dbReference>
<dbReference type="SMART" id="SM01264">
    <property type="entry name" value="M16C_associated"/>
    <property type="match status" value="1"/>
</dbReference>
<dbReference type="EMBL" id="PNHQ01000009">
    <property type="protein sequence ID" value="PMC79797.1"/>
    <property type="molecule type" value="Genomic_DNA"/>
</dbReference>
<gene>
    <name evidence="2" type="ORF">CJ191_04905</name>
</gene>
<dbReference type="GO" id="GO:0004222">
    <property type="term" value="F:metalloendopeptidase activity"/>
    <property type="evidence" value="ECO:0007669"/>
    <property type="project" value="TreeGrafter"/>
</dbReference>
<dbReference type="InterPro" id="IPR007863">
    <property type="entry name" value="Peptidase_M16_C"/>
</dbReference>
<evidence type="ECO:0000313" key="2">
    <source>
        <dbReference type="EMBL" id="PMC79797.1"/>
    </source>
</evidence>